<comment type="similarity">
    <text evidence="1 5">Belongs to the MreC family.</text>
</comment>
<evidence type="ECO:0000256" key="3">
    <source>
        <dbReference type="ARBA" id="ARBA00022960"/>
    </source>
</evidence>
<accession>A0A3B7MRW2</accession>
<feature type="transmembrane region" description="Helical" evidence="7">
    <location>
        <begin position="12"/>
        <end position="31"/>
    </location>
</feature>
<evidence type="ECO:0000313" key="9">
    <source>
        <dbReference type="EMBL" id="AXY77252.1"/>
    </source>
</evidence>
<dbReference type="NCBIfam" id="NF010532">
    <property type="entry name" value="PRK13922.9-3"/>
    <property type="match status" value="1"/>
</dbReference>
<name>A0A3B7MRW2_9BACT</name>
<keyword evidence="6" id="KW-0175">Coiled coil</keyword>
<comment type="function">
    <text evidence="5">Involved in formation and maintenance of cell shape.</text>
</comment>
<evidence type="ECO:0000313" key="10">
    <source>
        <dbReference type="Proteomes" id="UP000263900"/>
    </source>
</evidence>
<dbReference type="PANTHER" id="PTHR34138:SF1">
    <property type="entry name" value="CELL SHAPE-DETERMINING PROTEIN MREC"/>
    <property type="match status" value="1"/>
</dbReference>
<proteinExistence type="inferred from homology"/>
<evidence type="ECO:0000256" key="1">
    <source>
        <dbReference type="ARBA" id="ARBA00009369"/>
    </source>
</evidence>
<evidence type="ECO:0000256" key="4">
    <source>
        <dbReference type="ARBA" id="ARBA00032089"/>
    </source>
</evidence>
<feature type="coiled-coil region" evidence="6">
    <location>
        <begin position="60"/>
        <end position="87"/>
    </location>
</feature>
<feature type="domain" description="Rod shape-determining protein MreC beta-barrel core" evidence="8">
    <location>
        <begin position="117"/>
        <end position="265"/>
    </location>
</feature>
<reference evidence="9 10" key="1">
    <citation type="submission" date="2018-09" db="EMBL/GenBank/DDBJ databases">
        <title>Genome sequencing of strain 6GH32-13.</title>
        <authorList>
            <person name="Weon H.-Y."/>
            <person name="Heo J."/>
            <person name="Kwon S.-W."/>
        </authorList>
    </citation>
    <scope>NUCLEOTIDE SEQUENCE [LARGE SCALE GENOMIC DNA]</scope>
    <source>
        <strain evidence="9 10">5GH32-13</strain>
    </source>
</reference>
<dbReference type="PIRSF" id="PIRSF038471">
    <property type="entry name" value="MreC"/>
    <property type="match status" value="1"/>
</dbReference>
<dbReference type="InterPro" id="IPR042177">
    <property type="entry name" value="Cell/Rod_1"/>
</dbReference>
<evidence type="ECO:0000259" key="8">
    <source>
        <dbReference type="Pfam" id="PF04085"/>
    </source>
</evidence>
<dbReference type="Gene3D" id="2.40.10.340">
    <property type="entry name" value="Rod shape-determining protein MreC, domain 1"/>
    <property type="match status" value="1"/>
</dbReference>
<dbReference type="GO" id="GO:0005886">
    <property type="term" value="C:plasma membrane"/>
    <property type="evidence" value="ECO:0007669"/>
    <property type="project" value="TreeGrafter"/>
</dbReference>
<dbReference type="InterPro" id="IPR007221">
    <property type="entry name" value="MreC"/>
</dbReference>
<dbReference type="OrthoDB" id="9811827at2"/>
<protein>
    <recommendedName>
        <fullName evidence="2 5">Cell shape-determining protein MreC</fullName>
    </recommendedName>
    <alternativeName>
        <fullName evidence="4 5">Cell shape protein MreC</fullName>
    </alternativeName>
</protein>
<sequence>MRNIFLFIRRYFNFLFFMVMQLVALYILFHYNRFHEAAFMGVANEVTGRINEKYNNIEYYFKLKKTNEALVKENEQLRNQLRENFEAPDTTLRTVQDTIAYDTLGHYRKYFFRAAKVINNSVNFQNNYFTIHRGEKQGIRKDMGVISPSGVAGTVIFTSENMAVVMSLLHSQSRQSAKLKKSGETGQVLWDGKNPAYLTMINLPKSMQVTKGDTIVTSQYSSRFPQGVMIGTVAEIVDDKSSNFYTLRLKTATDFYNLEHTVVVENLQKDEQKKLEEKIKTNE</sequence>
<dbReference type="AlphaFoldDB" id="A0A3B7MRW2"/>
<evidence type="ECO:0000256" key="7">
    <source>
        <dbReference type="SAM" id="Phobius"/>
    </source>
</evidence>
<dbReference type="InterPro" id="IPR055342">
    <property type="entry name" value="MreC_beta-barrel_core"/>
</dbReference>
<dbReference type="Gene3D" id="2.40.10.350">
    <property type="entry name" value="Rod shape-determining protein MreC, domain 2"/>
    <property type="match status" value="1"/>
</dbReference>
<organism evidence="9 10">
    <name type="scientific">Paraflavitalea soli</name>
    <dbReference type="NCBI Taxonomy" id="2315862"/>
    <lineage>
        <taxon>Bacteria</taxon>
        <taxon>Pseudomonadati</taxon>
        <taxon>Bacteroidota</taxon>
        <taxon>Chitinophagia</taxon>
        <taxon>Chitinophagales</taxon>
        <taxon>Chitinophagaceae</taxon>
        <taxon>Paraflavitalea</taxon>
    </lineage>
</organism>
<keyword evidence="7" id="KW-1133">Transmembrane helix</keyword>
<dbReference type="EMBL" id="CP032157">
    <property type="protein sequence ID" value="AXY77252.1"/>
    <property type="molecule type" value="Genomic_DNA"/>
</dbReference>
<evidence type="ECO:0000256" key="5">
    <source>
        <dbReference type="PIRNR" id="PIRNR038471"/>
    </source>
</evidence>
<evidence type="ECO:0000256" key="6">
    <source>
        <dbReference type="SAM" id="Coils"/>
    </source>
</evidence>
<dbReference type="GO" id="GO:0008360">
    <property type="term" value="P:regulation of cell shape"/>
    <property type="evidence" value="ECO:0007669"/>
    <property type="project" value="UniProtKB-KW"/>
</dbReference>
<dbReference type="Pfam" id="PF04085">
    <property type="entry name" value="MreC"/>
    <property type="match status" value="1"/>
</dbReference>
<keyword evidence="3 5" id="KW-0133">Cell shape</keyword>
<keyword evidence="7" id="KW-0812">Transmembrane</keyword>
<gene>
    <name evidence="9" type="primary">mreC</name>
    <name evidence="9" type="ORF">D3H65_26155</name>
</gene>
<dbReference type="RefSeq" id="WP_119053128.1">
    <property type="nucleotide sequence ID" value="NZ_CP032157.1"/>
</dbReference>
<dbReference type="PANTHER" id="PTHR34138">
    <property type="entry name" value="CELL SHAPE-DETERMINING PROTEIN MREC"/>
    <property type="match status" value="1"/>
</dbReference>
<evidence type="ECO:0000256" key="2">
    <source>
        <dbReference type="ARBA" id="ARBA00013855"/>
    </source>
</evidence>
<keyword evidence="7" id="KW-0472">Membrane</keyword>
<dbReference type="InterPro" id="IPR042175">
    <property type="entry name" value="Cell/Rod_MreC_2"/>
</dbReference>
<dbReference type="KEGG" id="pseg:D3H65_26155"/>
<dbReference type="Proteomes" id="UP000263900">
    <property type="component" value="Chromosome"/>
</dbReference>
<keyword evidence="10" id="KW-1185">Reference proteome</keyword>